<keyword evidence="2" id="KW-1185">Reference proteome</keyword>
<comment type="caution">
    <text evidence="1">The sequence shown here is derived from an EMBL/GenBank/DDBJ whole genome shotgun (WGS) entry which is preliminary data.</text>
</comment>
<proteinExistence type="predicted"/>
<organism evidence="1 2">
    <name type="scientific">Flavobacterium calami</name>
    <dbReference type="NCBI Taxonomy" id="3139144"/>
    <lineage>
        <taxon>Bacteria</taxon>
        <taxon>Pseudomonadati</taxon>
        <taxon>Bacteroidota</taxon>
        <taxon>Flavobacteriia</taxon>
        <taxon>Flavobacteriales</taxon>
        <taxon>Flavobacteriaceae</taxon>
        <taxon>Flavobacterium</taxon>
    </lineage>
</organism>
<sequence length="157" mass="18867">MKNVIYLIILFIISTNVFGQDFEYLKKLDTIYIPYHGKANEKKNDIQTRIIPTDFKEKSFAFTLDSIYLSFFHLEFKGWEKKDINVRSERKIVNKRFLKKNKDKIISPDLINQYDNEKINCEILTQNKVFYILDLTEKKRRVILYEVNYMGYCPGIE</sequence>
<evidence type="ECO:0000313" key="2">
    <source>
        <dbReference type="Proteomes" id="UP001485226"/>
    </source>
</evidence>
<dbReference type="RefSeq" id="WP_341694126.1">
    <property type="nucleotide sequence ID" value="NZ_JBBYHS010000018.1"/>
</dbReference>
<evidence type="ECO:0000313" key="1">
    <source>
        <dbReference type="EMBL" id="MEL1255383.1"/>
    </source>
</evidence>
<gene>
    <name evidence="1" type="ORF">AAEO57_16450</name>
</gene>
<evidence type="ECO:0008006" key="3">
    <source>
        <dbReference type="Google" id="ProtNLM"/>
    </source>
</evidence>
<reference evidence="1 2" key="1">
    <citation type="submission" date="2024-04" db="EMBL/GenBank/DDBJ databases">
        <title>Flavobacterium sp. DGU38 16S ribosomal RNA gene Genome sequencing and assembly.</title>
        <authorList>
            <person name="Park S."/>
        </authorList>
    </citation>
    <scope>NUCLEOTIDE SEQUENCE [LARGE SCALE GENOMIC DNA]</scope>
    <source>
        <strain evidence="1 2">DGU38</strain>
    </source>
</reference>
<accession>A0ABU9IU15</accession>
<dbReference type="Proteomes" id="UP001485226">
    <property type="component" value="Unassembled WGS sequence"/>
</dbReference>
<protein>
    <recommendedName>
        <fullName evidence="3">Beta-lactamase-inhibitor-like, PepSY-like</fullName>
    </recommendedName>
</protein>
<dbReference type="EMBL" id="JBBYHS010000018">
    <property type="protein sequence ID" value="MEL1255383.1"/>
    <property type="molecule type" value="Genomic_DNA"/>
</dbReference>
<name>A0ABU9IU15_9FLAO</name>